<dbReference type="PANTHER" id="PTHR23531">
    <property type="entry name" value="QUINOLENE RESISTANCE PROTEIN NORA"/>
    <property type="match status" value="1"/>
</dbReference>
<protein>
    <submittedName>
        <fullName evidence="7">MFS transporter</fullName>
    </submittedName>
</protein>
<dbReference type="InterPro" id="IPR020846">
    <property type="entry name" value="MFS_dom"/>
</dbReference>
<dbReference type="EMBL" id="CP044427">
    <property type="protein sequence ID" value="QFG70076.1"/>
    <property type="molecule type" value="Genomic_DNA"/>
</dbReference>
<feature type="transmembrane region" description="Helical" evidence="5">
    <location>
        <begin position="124"/>
        <end position="147"/>
    </location>
</feature>
<feature type="transmembrane region" description="Helical" evidence="5">
    <location>
        <begin position="293"/>
        <end position="317"/>
    </location>
</feature>
<evidence type="ECO:0000256" key="2">
    <source>
        <dbReference type="ARBA" id="ARBA00022692"/>
    </source>
</evidence>
<feature type="transmembrane region" description="Helical" evidence="5">
    <location>
        <begin position="66"/>
        <end position="84"/>
    </location>
</feature>
<dbReference type="GO" id="GO:0005886">
    <property type="term" value="C:plasma membrane"/>
    <property type="evidence" value="ECO:0007669"/>
    <property type="project" value="UniProtKB-SubCell"/>
</dbReference>
<feature type="domain" description="Major facilitator superfamily (MFS) profile" evidence="6">
    <location>
        <begin position="1"/>
        <end position="381"/>
    </location>
</feature>
<dbReference type="Pfam" id="PF07690">
    <property type="entry name" value="MFS_1"/>
    <property type="match status" value="1"/>
</dbReference>
<feature type="transmembrane region" description="Helical" evidence="5">
    <location>
        <begin position="228"/>
        <end position="250"/>
    </location>
</feature>
<dbReference type="OrthoDB" id="5189108at2"/>
<dbReference type="Gene3D" id="1.20.1250.20">
    <property type="entry name" value="MFS general substrate transporter like domains"/>
    <property type="match status" value="1"/>
</dbReference>
<gene>
    <name evidence="7" type="ORF">FY030_01320</name>
</gene>
<dbReference type="KEGG" id="serw:FY030_01320"/>
<evidence type="ECO:0000259" key="6">
    <source>
        <dbReference type="PROSITE" id="PS50850"/>
    </source>
</evidence>
<evidence type="ECO:0000313" key="7">
    <source>
        <dbReference type="EMBL" id="QFG70076.1"/>
    </source>
</evidence>
<sequence>MIALAVVAFTGFSGYAALLPAAPLWVVREGTSDSAGAGAVNFVLLGATVATQFAVPWLIRRLGWGPVLAAGMVLLGLPSLLHGLTADLAPTLALSAVRGVGFGILTVAASAAAVLLVEPRRRGAAVGAYSLALSVPNVLLMPSGGWIGDTWGFWPVFLLGAVPLLGIPACFALSRHLPERSTQAPDLPSGTPAGRTTYLRLIPPSLILLTVTLAGGGIITFAPQLVAVPWLSAVGLFAFGLAATLTRWRIGAFSDRVGVDRLLWPFVILIVLGLSALAWVVRTPVGTAQVAAWVATCAVVGISYGALQSLTMLQAFAAAGPRRVGAASAVWNAGFDAGTGTGALLVGAVALGAGFGPAMALTAALCLLTLPWAIRSALRAR</sequence>
<keyword evidence="4 5" id="KW-0472">Membrane</keyword>
<feature type="transmembrane region" description="Helical" evidence="5">
    <location>
        <begin position="358"/>
        <end position="378"/>
    </location>
</feature>
<organism evidence="7 8">
    <name type="scientific">Ornithinimicrobium pratense</name>
    <dbReference type="NCBI Taxonomy" id="2593973"/>
    <lineage>
        <taxon>Bacteria</taxon>
        <taxon>Bacillati</taxon>
        <taxon>Actinomycetota</taxon>
        <taxon>Actinomycetes</taxon>
        <taxon>Micrococcales</taxon>
        <taxon>Ornithinimicrobiaceae</taxon>
        <taxon>Ornithinimicrobium</taxon>
    </lineage>
</organism>
<reference evidence="7 8" key="1">
    <citation type="submission" date="2019-09" db="EMBL/GenBank/DDBJ databases">
        <title>Serinicoccus pratensis sp. nov., isolated from meadow soil.</title>
        <authorList>
            <person name="Zhang W."/>
        </authorList>
    </citation>
    <scope>NUCLEOTIDE SEQUENCE [LARGE SCALE GENOMIC DNA]</scope>
    <source>
        <strain evidence="7 8">W204</strain>
    </source>
</reference>
<accession>A0A5J6V9Z6</accession>
<dbReference type="AlphaFoldDB" id="A0A5J6V9Z6"/>
<feature type="transmembrane region" description="Helical" evidence="5">
    <location>
        <begin position="262"/>
        <end position="281"/>
    </location>
</feature>
<dbReference type="PANTHER" id="PTHR23531:SF1">
    <property type="entry name" value="QUINOLENE RESISTANCE PROTEIN NORA"/>
    <property type="match status" value="1"/>
</dbReference>
<evidence type="ECO:0000256" key="4">
    <source>
        <dbReference type="ARBA" id="ARBA00023136"/>
    </source>
</evidence>
<proteinExistence type="predicted"/>
<feature type="transmembrane region" description="Helical" evidence="5">
    <location>
        <begin position="37"/>
        <end position="59"/>
    </location>
</feature>
<dbReference type="Proteomes" id="UP000326546">
    <property type="component" value="Chromosome"/>
</dbReference>
<evidence type="ECO:0000256" key="3">
    <source>
        <dbReference type="ARBA" id="ARBA00022989"/>
    </source>
</evidence>
<dbReference type="PROSITE" id="PS50850">
    <property type="entry name" value="MFS"/>
    <property type="match status" value="1"/>
</dbReference>
<evidence type="ECO:0000256" key="1">
    <source>
        <dbReference type="ARBA" id="ARBA00004651"/>
    </source>
</evidence>
<dbReference type="InterPro" id="IPR011701">
    <property type="entry name" value="MFS"/>
</dbReference>
<comment type="subcellular location">
    <subcellularLocation>
        <location evidence="1">Cell membrane</location>
        <topology evidence="1">Multi-pass membrane protein</topology>
    </subcellularLocation>
</comment>
<feature type="transmembrane region" description="Helical" evidence="5">
    <location>
        <begin position="153"/>
        <end position="173"/>
    </location>
</feature>
<keyword evidence="3 5" id="KW-1133">Transmembrane helix</keyword>
<dbReference type="GO" id="GO:0022857">
    <property type="term" value="F:transmembrane transporter activity"/>
    <property type="evidence" value="ECO:0007669"/>
    <property type="project" value="InterPro"/>
</dbReference>
<feature type="transmembrane region" description="Helical" evidence="5">
    <location>
        <begin position="96"/>
        <end position="117"/>
    </location>
</feature>
<feature type="transmembrane region" description="Helical" evidence="5">
    <location>
        <begin position="329"/>
        <end position="352"/>
    </location>
</feature>
<evidence type="ECO:0000256" key="5">
    <source>
        <dbReference type="SAM" id="Phobius"/>
    </source>
</evidence>
<dbReference type="InterPro" id="IPR036259">
    <property type="entry name" value="MFS_trans_sf"/>
</dbReference>
<evidence type="ECO:0000313" key="8">
    <source>
        <dbReference type="Proteomes" id="UP000326546"/>
    </source>
</evidence>
<dbReference type="SUPFAM" id="SSF103473">
    <property type="entry name" value="MFS general substrate transporter"/>
    <property type="match status" value="1"/>
</dbReference>
<keyword evidence="2 5" id="KW-0812">Transmembrane</keyword>
<name>A0A5J6V9Z6_9MICO</name>
<keyword evidence="8" id="KW-1185">Reference proteome</keyword>
<dbReference type="InterPro" id="IPR052714">
    <property type="entry name" value="MFS_Exporter"/>
</dbReference>
<feature type="transmembrane region" description="Helical" evidence="5">
    <location>
        <begin position="201"/>
        <end position="222"/>
    </location>
</feature>